<dbReference type="InterPro" id="IPR048792">
    <property type="entry name" value="CarD_C"/>
</dbReference>
<dbReference type="AlphaFoldDB" id="A0A143Y808"/>
<dbReference type="Gene3D" id="1.20.58.1290">
    <property type="entry name" value="CarD-like, C-terminal domain"/>
    <property type="match status" value="1"/>
</dbReference>
<dbReference type="EMBL" id="FJNE01000001">
    <property type="protein sequence ID" value="CZQ80377.1"/>
    <property type="molecule type" value="Genomic_DNA"/>
</dbReference>
<dbReference type="PANTHER" id="PTHR38447">
    <property type="entry name" value="TRANSCRIPTION FACTOR YDEB-RELATED"/>
    <property type="match status" value="1"/>
</dbReference>
<protein>
    <recommendedName>
        <fullName evidence="1">CarD-like/TRCF RNAP-interacting domain-containing protein</fullName>
    </recommendedName>
</protein>
<evidence type="ECO:0000313" key="2">
    <source>
        <dbReference type="EMBL" id="CZQ80377.1"/>
    </source>
</evidence>
<name>A0A143Y808_9LACT</name>
<dbReference type="InterPro" id="IPR042215">
    <property type="entry name" value="CarD-like_C"/>
</dbReference>
<sequence>MFKVNDYVMYGTTGVCQIDEIKKETFIGDEELAYYVLHTLYGNPSTIMTPVHNQKVAMRSIITKEEALALIEEIHSKEPVWLNDDRKRNENFTVALKTGNSETWIQILKSLYHKKKEMAATGKKLSVSDANILKSTERLLYEEFSTALNIPIKEVEAYILNHIG</sequence>
<organism evidence="2 3">
    <name type="scientific">Trichococcus palustris</name>
    <dbReference type="NCBI Taxonomy" id="140314"/>
    <lineage>
        <taxon>Bacteria</taxon>
        <taxon>Bacillati</taxon>
        <taxon>Bacillota</taxon>
        <taxon>Bacilli</taxon>
        <taxon>Lactobacillales</taxon>
        <taxon>Carnobacteriaceae</taxon>
        <taxon>Trichococcus</taxon>
    </lineage>
</organism>
<dbReference type="InterPro" id="IPR052531">
    <property type="entry name" value="CarD-like_regulator"/>
</dbReference>
<reference evidence="2 3" key="1">
    <citation type="submission" date="2016-02" db="EMBL/GenBank/DDBJ databases">
        <authorList>
            <person name="Wen L."/>
            <person name="He K."/>
            <person name="Yang H."/>
        </authorList>
    </citation>
    <scope>NUCLEOTIDE SEQUENCE [LARGE SCALE GENOMIC DNA]</scope>
    <source>
        <strain evidence="2">Trichococcus palustris</strain>
    </source>
</reference>
<dbReference type="OrthoDB" id="9786074at2"/>
<evidence type="ECO:0000259" key="1">
    <source>
        <dbReference type="SMART" id="SM01058"/>
    </source>
</evidence>
<proteinExistence type="predicted"/>
<accession>A0A143Y808</accession>
<keyword evidence="3" id="KW-1185">Reference proteome</keyword>
<dbReference type="GO" id="GO:0009303">
    <property type="term" value="P:rRNA transcription"/>
    <property type="evidence" value="ECO:0007669"/>
    <property type="project" value="TreeGrafter"/>
</dbReference>
<dbReference type="InterPro" id="IPR036101">
    <property type="entry name" value="CarD-like/TRCF_RID_sf"/>
</dbReference>
<evidence type="ECO:0000313" key="3">
    <source>
        <dbReference type="Proteomes" id="UP000242754"/>
    </source>
</evidence>
<dbReference type="Pfam" id="PF02559">
    <property type="entry name" value="CarD_TRCF_RID"/>
    <property type="match status" value="1"/>
</dbReference>
<dbReference type="InterPro" id="IPR003711">
    <property type="entry name" value="CarD-like/TRCF_RID"/>
</dbReference>
<dbReference type="SUPFAM" id="SSF141259">
    <property type="entry name" value="CarD-like"/>
    <property type="match status" value="1"/>
</dbReference>
<dbReference type="PANTHER" id="PTHR38447:SF1">
    <property type="entry name" value="RNA POLYMERASE-BINDING TRANSCRIPTION FACTOR CARD"/>
    <property type="match status" value="1"/>
</dbReference>
<gene>
    <name evidence="2" type="ORF">Tpal_69</name>
</gene>
<dbReference type="Pfam" id="PF21095">
    <property type="entry name" value="CarD_C"/>
    <property type="match status" value="1"/>
</dbReference>
<dbReference type="RefSeq" id="WP_087029746.1">
    <property type="nucleotide sequence ID" value="NZ_FJNE01000001.1"/>
</dbReference>
<dbReference type="Gene3D" id="2.40.10.170">
    <property type="match status" value="1"/>
</dbReference>
<dbReference type="STRING" id="140314.SAMN04488076_102223"/>
<dbReference type="Proteomes" id="UP000242754">
    <property type="component" value="Unassembled WGS sequence"/>
</dbReference>
<feature type="domain" description="CarD-like/TRCF RNAP-interacting" evidence="1">
    <location>
        <begin position="1"/>
        <end position="112"/>
    </location>
</feature>
<dbReference type="SMART" id="SM01058">
    <property type="entry name" value="CarD_TRCF"/>
    <property type="match status" value="1"/>
</dbReference>